<accession>A0ABQ3IRG4</accession>
<evidence type="ECO:0000313" key="1">
    <source>
        <dbReference type="EMBL" id="GHE88637.1"/>
    </source>
</evidence>
<gene>
    <name evidence="1" type="ORF">GCM10016455_05970</name>
</gene>
<protein>
    <submittedName>
        <fullName evidence="1">Uncharacterized protein</fullName>
    </submittedName>
</protein>
<reference evidence="2" key="1">
    <citation type="journal article" date="2019" name="Int. J. Syst. Evol. Microbiol.">
        <title>The Global Catalogue of Microorganisms (GCM) 10K type strain sequencing project: providing services to taxonomists for standard genome sequencing and annotation.</title>
        <authorList>
            <consortium name="The Broad Institute Genomics Platform"/>
            <consortium name="The Broad Institute Genome Sequencing Center for Infectious Disease"/>
            <person name="Wu L."/>
            <person name="Ma J."/>
        </authorList>
    </citation>
    <scope>NUCLEOTIDE SEQUENCE [LARGE SCALE GENOMIC DNA]</scope>
    <source>
        <strain evidence="2">KCTC 42443</strain>
    </source>
</reference>
<dbReference type="RefSeq" id="WP_191284982.1">
    <property type="nucleotide sequence ID" value="NZ_BNCH01000001.1"/>
</dbReference>
<comment type="caution">
    <text evidence="1">The sequence shown here is derived from an EMBL/GenBank/DDBJ whole genome shotgun (WGS) entry which is preliminary data.</text>
</comment>
<keyword evidence="2" id="KW-1185">Reference proteome</keyword>
<dbReference type="Proteomes" id="UP000609802">
    <property type="component" value="Unassembled WGS sequence"/>
</dbReference>
<evidence type="ECO:0000313" key="2">
    <source>
        <dbReference type="Proteomes" id="UP000609802"/>
    </source>
</evidence>
<name>A0ABQ3IRG4_9RHOB</name>
<proteinExistence type="predicted"/>
<sequence length="152" mass="15208">MSLQTRLNALVTAIKTETKSLRTFISGANNGDVSGLNTTATNLVDALNEVKATADGAAGGGVAINDGATNTTQAWSSSKIDTEIAAAVNALIGGAPAALDTLNELAAALADDANYAASVTAQLATKANASDVYTQAQLGDPETDLVAIWNAA</sequence>
<dbReference type="EMBL" id="BNCH01000001">
    <property type="protein sequence ID" value="GHE88637.1"/>
    <property type="molecule type" value="Genomic_DNA"/>
</dbReference>
<organism evidence="1 2">
    <name type="scientific">Aliiroseovarius zhejiangensis</name>
    <dbReference type="NCBI Taxonomy" id="1632025"/>
    <lineage>
        <taxon>Bacteria</taxon>
        <taxon>Pseudomonadati</taxon>
        <taxon>Pseudomonadota</taxon>
        <taxon>Alphaproteobacteria</taxon>
        <taxon>Rhodobacterales</taxon>
        <taxon>Paracoccaceae</taxon>
        <taxon>Aliiroseovarius</taxon>
    </lineage>
</organism>